<evidence type="ECO:0000256" key="8">
    <source>
        <dbReference type="SAM" id="Phobius"/>
    </source>
</evidence>
<dbReference type="Proteomes" id="UP000270743">
    <property type="component" value="Unassembled WGS sequence"/>
</dbReference>
<sequence>MTEAKSSRMNSGHSRGAAGSLVDGVMRFGALPIILAICLVVFQLGNDRFLSPMNLTNMSQQMVFLLLIALGQMIVLVSGGFDLSVGAVVALTSVVSAKAMVAVMALFPENDALAIAAGFGTALAVGLVCGLINGIGVAVLKVNAFIVTLATASIFKGVTLVISQGLQVPGLPRTFVYQIGSGRILGLPTSLVMALPVVALVWLAMHHMRLGRYLYAIGSNLRSAVVAGVQVNRQLLAAYVICGTITAFSGWLLTARVSSGEPLLGGEFPLNSIAAAVIGGCSLRGGEGRVPGVILGVIFITVLANGMDLLRIGSNYQMIALGVVLVGAVVLDRYRAARAVR</sequence>
<keyword evidence="7 8" id="KW-0472">Membrane</keyword>
<evidence type="ECO:0000256" key="3">
    <source>
        <dbReference type="ARBA" id="ARBA00022475"/>
    </source>
</evidence>
<keyword evidence="4" id="KW-0997">Cell inner membrane</keyword>
<dbReference type="AlphaFoldDB" id="A0A3S4D0N4"/>
<feature type="transmembrane region" description="Helical" evidence="8">
    <location>
        <begin position="184"/>
        <end position="205"/>
    </location>
</feature>
<evidence type="ECO:0000313" key="10">
    <source>
        <dbReference type="Proteomes" id="UP000270743"/>
    </source>
</evidence>
<dbReference type="OrthoDB" id="5422926at2"/>
<organism evidence="9 10">
    <name type="scientific">Paracoccus haematequi</name>
    <dbReference type="NCBI Taxonomy" id="2491866"/>
    <lineage>
        <taxon>Bacteria</taxon>
        <taxon>Pseudomonadati</taxon>
        <taxon>Pseudomonadota</taxon>
        <taxon>Alphaproteobacteria</taxon>
        <taxon>Rhodobacterales</taxon>
        <taxon>Paracoccaceae</taxon>
        <taxon>Paracoccus</taxon>
    </lineage>
</organism>
<feature type="transmembrane region" description="Helical" evidence="8">
    <location>
        <begin position="290"/>
        <end position="310"/>
    </location>
</feature>
<dbReference type="EMBL" id="UZWE01000042">
    <property type="protein sequence ID" value="VDS09756.1"/>
    <property type="molecule type" value="Genomic_DNA"/>
</dbReference>
<dbReference type="Pfam" id="PF02653">
    <property type="entry name" value="BPD_transp_2"/>
    <property type="match status" value="1"/>
</dbReference>
<accession>A0A3S4D0N4</accession>
<feature type="transmembrane region" description="Helical" evidence="8">
    <location>
        <begin position="144"/>
        <end position="164"/>
    </location>
</feature>
<keyword evidence="2" id="KW-0813">Transport</keyword>
<feature type="transmembrane region" description="Helical" evidence="8">
    <location>
        <begin position="21"/>
        <end position="42"/>
    </location>
</feature>
<evidence type="ECO:0000256" key="6">
    <source>
        <dbReference type="ARBA" id="ARBA00022989"/>
    </source>
</evidence>
<dbReference type="InterPro" id="IPR001851">
    <property type="entry name" value="ABC_transp_permease"/>
</dbReference>
<feature type="transmembrane region" description="Helical" evidence="8">
    <location>
        <begin position="236"/>
        <end position="257"/>
    </location>
</feature>
<feature type="transmembrane region" description="Helical" evidence="8">
    <location>
        <begin position="62"/>
        <end position="81"/>
    </location>
</feature>
<comment type="subcellular location">
    <subcellularLocation>
        <location evidence="1">Cell membrane</location>
        <topology evidence="1">Multi-pass membrane protein</topology>
    </subcellularLocation>
</comment>
<feature type="transmembrane region" description="Helical" evidence="8">
    <location>
        <begin position="316"/>
        <end position="334"/>
    </location>
</feature>
<keyword evidence="3" id="KW-1003">Cell membrane</keyword>
<evidence type="ECO:0000256" key="7">
    <source>
        <dbReference type="ARBA" id="ARBA00023136"/>
    </source>
</evidence>
<dbReference type="PANTHER" id="PTHR32196:SF21">
    <property type="entry name" value="ABC TRANSPORTER PERMEASE PROTEIN YPHD-RELATED"/>
    <property type="match status" value="1"/>
</dbReference>
<evidence type="ECO:0000256" key="5">
    <source>
        <dbReference type="ARBA" id="ARBA00022692"/>
    </source>
</evidence>
<evidence type="ECO:0000313" key="9">
    <source>
        <dbReference type="EMBL" id="VDS09756.1"/>
    </source>
</evidence>
<keyword evidence="6 8" id="KW-1133">Transmembrane helix</keyword>
<feature type="transmembrane region" description="Helical" evidence="8">
    <location>
        <begin position="113"/>
        <end position="132"/>
    </location>
</feature>
<feature type="transmembrane region" description="Helical" evidence="8">
    <location>
        <begin position="263"/>
        <end position="283"/>
    </location>
</feature>
<evidence type="ECO:0000256" key="1">
    <source>
        <dbReference type="ARBA" id="ARBA00004651"/>
    </source>
</evidence>
<keyword evidence="10" id="KW-1185">Reference proteome</keyword>
<dbReference type="GO" id="GO:0022857">
    <property type="term" value="F:transmembrane transporter activity"/>
    <property type="evidence" value="ECO:0007669"/>
    <property type="project" value="InterPro"/>
</dbReference>
<dbReference type="PANTHER" id="PTHR32196">
    <property type="entry name" value="ABC TRANSPORTER PERMEASE PROTEIN YPHD-RELATED-RELATED"/>
    <property type="match status" value="1"/>
</dbReference>
<dbReference type="GO" id="GO:0005886">
    <property type="term" value="C:plasma membrane"/>
    <property type="evidence" value="ECO:0007669"/>
    <property type="project" value="UniProtKB-SubCell"/>
</dbReference>
<protein>
    <submittedName>
        <fullName evidence="9">D-allose transport system permease protein AlsC</fullName>
    </submittedName>
</protein>
<dbReference type="CDD" id="cd06579">
    <property type="entry name" value="TM_PBP1_transp_AraH_like"/>
    <property type="match status" value="1"/>
</dbReference>
<evidence type="ECO:0000256" key="4">
    <source>
        <dbReference type="ARBA" id="ARBA00022519"/>
    </source>
</evidence>
<dbReference type="RefSeq" id="WP_126155378.1">
    <property type="nucleotide sequence ID" value="NZ_UZWE01000042.1"/>
</dbReference>
<keyword evidence="5 8" id="KW-0812">Transmembrane</keyword>
<name>A0A3S4D0N4_9RHOB</name>
<gene>
    <name evidence="9" type="primary">alsC_2</name>
    <name evidence="9" type="ORF">PARHAE_02963</name>
</gene>
<proteinExistence type="predicted"/>
<reference evidence="9 10" key="1">
    <citation type="submission" date="2018-12" db="EMBL/GenBank/DDBJ databases">
        <authorList>
            <person name="Criscuolo A."/>
        </authorList>
    </citation>
    <scope>NUCLEOTIDE SEQUENCE [LARGE SCALE GENOMIC DNA]</scope>
    <source>
        <strain evidence="9">ACIP1116241</strain>
    </source>
</reference>
<evidence type="ECO:0000256" key="2">
    <source>
        <dbReference type="ARBA" id="ARBA00022448"/>
    </source>
</evidence>
<feature type="transmembrane region" description="Helical" evidence="8">
    <location>
        <begin position="88"/>
        <end position="107"/>
    </location>
</feature>